<accession>X0Z790</accession>
<protein>
    <recommendedName>
        <fullName evidence="1">YgjP-like metallopeptidase domain-containing protein</fullName>
    </recommendedName>
</protein>
<gene>
    <name evidence="2" type="ORF">S01H1_74740</name>
</gene>
<evidence type="ECO:0000313" key="2">
    <source>
        <dbReference type="EMBL" id="GAG44411.1"/>
    </source>
</evidence>
<dbReference type="AlphaFoldDB" id="X0Z790"/>
<name>X0Z790_9ZZZZ</name>
<dbReference type="InterPro" id="IPR053136">
    <property type="entry name" value="UTP_pyrophosphatase-like"/>
</dbReference>
<comment type="caution">
    <text evidence="2">The sequence shown here is derived from an EMBL/GenBank/DDBJ whole genome shotgun (WGS) entry which is preliminary data.</text>
</comment>
<proteinExistence type="predicted"/>
<dbReference type="InterPro" id="IPR002725">
    <property type="entry name" value="YgjP-like_metallopeptidase"/>
</dbReference>
<reference evidence="2" key="1">
    <citation type="journal article" date="2014" name="Front. Microbiol.">
        <title>High frequency of phylogenetically diverse reductive dehalogenase-homologous genes in deep subseafloor sedimentary metagenomes.</title>
        <authorList>
            <person name="Kawai M."/>
            <person name="Futagami T."/>
            <person name="Toyoda A."/>
            <person name="Takaki Y."/>
            <person name="Nishi S."/>
            <person name="Hori S."/>
            <person name="Arai W."/>
            <person name="Tsubouchi T."/>
            <person name="Morono Y."/>
            <person name="Uchiyama I."/>
            <person name="Ito T."/>
            <person name="Fujiyama A."/>
            <person name="Inagaki F."/>
            <person name="Takami H."/>
        </authorList>
    </citation>
    <scope>NUCLEOTIDE SEQUENCE</scope>
    <source>
        <strain evidence="2">Expedition CK06-06</strain>
    </source>
</reference>
<dbReference type="EMBL" id="BARS01050019">
    <property type="protein sequence ID" value="GAG44411.1"/>
    <property type="molecule type" value="Genomic_DNA"/>
</dbReference>
<dbReference type="Gene3D" id="3.30.2010.10">
    <property type="entry name" value="Metalloproteases ('zincins'), catalytic domain"/>
    <property type="match status" value="1"/>
</dbReference>
<dbReference type="Pfam" id="PF01863">
    <property type="entry name" value="YgjP-like"/>
    <property type="match status" value="1"/>
</dbReference>
<feature type="domain" description="YgjP-like metallopeptidase" evidence="1">
    <location>
        <begin position="5"/>
        <end position="90"/>
    </location>
</feature>
<organism evidence="2">
    <name type="scientific">marine sediment metagenome</name>
    <dbReference type="NCBI Taxonomy" id="412755"/>
    <lineage>
        <taxon>unclassified sequences</taxon>
        <taxon>metagenomes</taxon>
        <taxon>ecological metagenomes</taxon>
    </lineage>
</organism>
<dbReference type="CDD" id="cd07344">
    <property type="entry name" value="M48_yhfN_like"/>
    <property type="match status" value="1"/>
</dbReference>
<dbReference type="PANTHER" id="PTHR30399">
    <property type="entry name" value="UNCHARACTERIZED PROTEIN YGJP"/>
    <property type="match status" value="1"/>
</dbReference>
<evidence type="ECO:0000259" key="1">
    <source>
        <dbReference type="Pfam" id="PF01863"/>
    </source>
</evidence>
<dbReference type="PANTHER" id="PTHR30399:SF1">
    <property type="entry name" value="UTP PYROPHOSPHATASE"/>
    <property type="match status" value="1"/>
</dbReference>
<sequence length="95" mass="11324">MISPEEFKNEVSMWSDKVGVKPKEIHIRKMKKKWASCSGRGRLTFAISLLEEPKEMQLKVILHELLHLRHPDHGKMFRALLNSHYNNYFEDEKFD</sequence>